<keyword evidence="2" id="KW-0812">Transmembrane</keyword>
<feature type="region of interest" description="Disordered" evidence="1">
    <location>
        <begin position="233"/>
        <end position="268"/>
    </location>
</feature>
<reference evidence="4 5" key="2">
    <citation type="submission" date="2016-05" db="EMBL/GenBank/DDBJ databases">
        <title>Lineage-specific infection strategies underlie the spectrum of fungal disease in amphibians.</title>
        <authorList>
            <person name="Cuomo C.A."/>
            <person name="Farrer R.A."/>
            <person name="James T."/>
            <person name="Longcore J."/>
            <person name="Birren B."/>
        </authorList>
    </citation>
    <scope>NUCLEOTIDE SEQUENCE [LARGE SCALE GENOMIC DNA]</scope>
    <source>
        <strain evidence="4 5">JEL423</strain>
    </source>
</reference>
<keyword evidence="2" id="KW-0472">Membrane</keyword>
<dbReference type="OrthoDB" id="5561232at2759"/>
<evidence type="ECO:0000256" key="2">
    <source>
        <dbReference type="SAM" id="Phobius"/>
    </source>
</evidence>
<name>A0A177WJM9_BATDL</name>
<feature type="chain" id="PRO_5008077633" evidence="3">
    <location>
        <begin position="31"/>
        <end position="433"/>
    </location>
</feature>
<organism evidence="4 5">
    <name type="scientific">Batrachochytrium dendrobatidis (strain JEL423)</name>
    <dbReference type="NCBI Taxonomy" id="403673"/>
    <lineage>
        <taxon>Eukaryota</taxon>
        <taxon>Fungi</taxon>
        <taxon>Fungi incertae sedis</taxon>
        <taxon>Chytridiomycota</taxon>
        <taxon>Chytridiomycota incertae sedis</taxon>
        <taxon>Chytridiomycetes</taxon>
        <taxon>Rhizophydiales</taxon>
        <taxon>Rhizophydiales incertae sedis</taxon>
        <taxon>Batrachochytrium</taxon>
    </lineage>
</organism>
<keyword evidence="2" id="KW-1133">Transmembrane helix</keyword>
<protein>
    <submittedName>
        <fullName evidence="4">Uncharacterized protein</fullName>
    </submittedName>
</protein>
<evidence type="ECO:0000313" key="5">
    <source>
        <dbReference type="Proteomes" id="UP000077115"/>
    </source>
</evidence>
<feature type="transmembrane region" description="Helical" evidence="2">
    <location>
        <begin position="338"/>
        <end position="360"/>
    </location>
</feature>
<evidence type="ECO:0000256" key="3">
    <source>
        <dbReference type="SAM" id="SignalP"/>
    </source>
</evidence>
<dbReference type="VEuPathDB" id="FungiDB:BDEG_23712"/>
<dbReference type="Proteomes" id="UP000077115">
    <property type="component" value="Unassembled WGS sequence"/>
</dbReference>
<sequence length="433" mass="46297">MQLPFSLRISPASAVGAFVLLFSAISSVVANPMIHDLHKTNVRLSSITIGPKGVDHGKNISIAIDPKKGVSNHTIKSKSANSALTSASASHFVVSVQRVDMLVDDGSNSSDGTSHTPGLVGAKYSQILLNFDVSPDTKKISVNGVSVPMGITEIKVTAKTAVSIDKSADRKAALKAFDKGIVKVQITASGSDVHHDGIIIRRILISERVFEVNGKLVTQGSRIQQVIEIFPDGTVHHGKPHDEKDGSVPLTIPSSEVDSHEASEEEAPKHVDITGAVRTEDKKLPADDLDMGCGDSMGSDPQESNTAAKAVHAPHHFLIWLHKQPVYIQVLTCLSGSVLVVALACALLNAVTAVVSFISLRCTHSRLQTADAYNSEQRDSDEYDSKYKVSFEDPKAAEAKAESFQSITVEPLPEYCPDPTSDTDVLLGSNRTQ</sequence>
<proteinExistence type="predicted"/>
<feature type="signal peptide" evidence="3">
    <location>
        <begin position="1"/>
        <end position="30"/>
    </location>
</feature>
<keyword evidence="3" id="KW-0732">Signal</keyword>
<dbReference type="EMBL" id="DS022303">
    <property type="protein sequence ID" value="OAJ39915.1"/>
    <property type="molecule type" value="Genomic_DNA"/>
</dbReference>
<reference evidence="4 5" key="1">
    <citation type="submission" date="2006-10" db="EMBL/GenBank/DDBJ databases">
        <title>The Genome Sequence of Batrachochytrium dendrobatidis JEL423.</title>
        <authorList>
            <consortium name="The Broad Institute Genome Sequencing Platform"/>
            <person name="Birren B."/>
            <person name="Lander E."/>
            <person name="Galagan J."/>
            <person name="Cuomo C."/>
            <person name="Devon K."/>
            <person name="Jaffe D."/>
            <person name="Butler J."/>
            <person name="Alvarez P."/>
            <person name="Gnerre S."/>
            <person name="Grabherr M."/>
            <person name="Kleber M."/>
            <person name="Mauceli E."/>
            <person name="Brockman W."/>
            <person name="Young S."/>
            <person name="LaButti K."/>
            <person name="Sykes S."/>
            <person name="DeCaprio D."/>
            <person name="Crawford M."/>
            <person name="Koehrsen M."/>
            <person name="Engels R."/>
            <person name="Montgomery P."/>
            <person name="Pearson M."/>
            <person name="Howarth C."/>
            <person name="Larson L."/>
            <person name="White J."/>
            <person name="O'Leary S."/>
            <person name="Kodira C."/>
            <person name="Zeng Q."/>
            <person name="Yandava C."/>
            <person name="Alvarado L."/>
            <person name="Longcore J."/>
            <person name="James T."/>
        </authorList>
    </citation>
    <scope>NUCLEOTIDE SEQUENCE [LARGE SCALE GENOMIC DNA]</scope>
    <source>
        <strain evidence="4 5">JEL423</strain>
    </source>
</reference>
<feature type="compositionally biased region" description="Basic and acidic residues" evidence="1">
    <location>
        <begin position="257"/>
        <end position="268"/>
    </location>
</feature>
<accession>A0A177WJM9</accession>
<dbReference type="AlphaFoldDB" id="A0A177WJM9"/>
<feature type="region of interest" description="Disordered" evidence="1">
    <location>
        <begin position="412"/>
        <end position="433"/>
    </location>
</feature>
<gene>
    <name evidence="4" type="ORF">BDEG_23712</name>
</gene>
<evidence type="ECO:0000313" key="4">
    <source>
        <dbReference type="EMBL" id="OAJ39915.1"/>
    </source>
</evidence>
<evidence type="ECO:0000256" key="1">
    <source>
        <dbReference type="SAM" id="MobiDB-lite"/>
    </source>
</evidence>